<feature type="domain" description="DUF6036" evidence="1">
    <location>
        <begin position="14"/>
        <end position="171"/>
    </location>
</feature>
<gene>
    <name evidence="2" type="ORF">CNY62_00835</name>
</gene>
<proteinExistence type="predicted"/>
<evidence type="ECO:0000259" key="1">
    <source>
        <dbReference type="Pfam" id="PF19502"/>
    </source>
</evidence>
<evidence type="ECO:0000313" key="3">
    <source>
        <dbReference type="Proteomes" id="UP000243591"/>
    </source>
</evidence>
<name>A0A291BVA9_BROTH</name>
<keyword evidence="3" id="KW-1185">Reference proteome</keyword>
<dbReference type="RefSeq" id="WP_096699171.1">
    <property type="nucleotide sequence ID" value="NZ_CP023483.1"/>
</dbReference>
<dbReference type="Proteomes" id="UP000243591">
    <property type="component" value="Chromosome"/>
</dbReference>
<dbReference type="InterPro" id="IPR045792">
    <property type="entry name" value="DUF6036"/>
</dbReference>
<dbReference type="EMBL" id="CP023483">
    <property type="protein sequence ID" value="ATF25036.1"/>
    <property type="molecule type" value="Genomic_DNA"/>
</dbReference>
<organism evidence="2 3">
    <name type="scientific">Brochothrix thermosphacta</name>
    <name type="common">Microbacterium thermosphactum</name>
    <dbReference type="NCBI Taxonomy" id="2756"/>
    <lineage>
        <taxon>Bacteria</taxon>
        <taxon>Bacillati</taxon>
        <taxon>Bacillota</taxon>
        <taxon>Bacilli</taxon>
        <taxon>Bacillales</taxon>
        <taxon>Listeriaceae</taxon>
        <taxon>Brochothrix</taxon>
    </lineage>
</organism>
<dbReference type="AlphaFoldDB" id="A0A291BVA9"/>
<dbReference type="Pfam" id="PF19502">
    <property type="entry name" value="DUF6036"/>
    <property type="match status" value="1"/>
</dbReference>
<protein>
    <recommendedName>
        <fullName evidence="1">DUF6036 domain-containing protein</fullName>
    </recommendedName>
</protein>
<evidence type="ECO:0000313" key="2">
    <source>
        <dbReference type="EMBL" id="ATF25036.1"/>
    </source>
</evidence>
<dbReference type="OrthoDB" id="2365890at2"/>
<sequence length="172" mass="19987">MQLTEIVASSFEVLNETLQEKDWNISLVLIGGQLGAYLLSDFRSTFDVDVLIKDIPRDANRKEVEQALYQSNLESVTVVEIPPVEEIEFKNEDTIKYSNLTVYIPTIEYFALTKIFSARDKDEADLKEEGILQECNIEKLLELIDEYKKDVLNPNNMNYNFNSLEKLFEQYK</sequence>
<accession>A0A291BVA9</accession>
<dbReference type="KEGG" id="bths:CNY62_00835"/>
<reference evidence="2 3" key="1">
    <citation type="submission" date="2017-09" db="EMBL/GenBank/DDBJ databases">
        <title>Complete Genome Sequences of Two Strains of the Meat Spoilage Bacterium Brochothrix thermosphacta Isolated from Ground Chicken.</title>
        <authorList>
            <person name="Paoli G.C."/>
            <person name="Wijey C."/>
            <person name="Chen C.-Y."/>
            <person name="Nguyen L."/>
            <person name="Yan X."/>
            <person name="Irwin P.L."/>
        </authorList>
    </citation>
    <scope>NUCLEOTIDE SEQUENCE [LARGE SCALE GENOMIC DNA]</scope>
    <source>
        <strain evidence="2 3">BI</strain>
    </source>
</reference>